<feature type="transmembrane region" description="Helical" evidence="2">
    <location>
        <begin position="518"/>
        <end position="536"/>
    </location>
</feature>
<organism evidence="4 5">
    <name type="scientific">Edaphochlamys debaryana</name>
    <dbReference type="NCBI Taxonomy" id="47281"/>
    <lineage>
        <taxon>Eukaryota</taxon>
        <taxon>Viridiplantae</taxon>
        <taxon>Chlorophyta</taxon>
        <taxon>core chlorophytes</taxon>
        <taxon>Chlorophyceae</taxon>
        <taxon>CS clade</taxon>
        <taxon>Chlamydomonadales</taxon>
        <taxon>Chlamydomonadales incertae sedis</taxon>
        <taxon>Edaphochlamys</taxon>
    </lineage>
</organism>
<evidence type="ECO:0000313" key="5">
    <source>
        <dbReference type="Proteomes" id="UP000612055"/>
    </source>
</evidence>
<sequence>MCVFAATAAALAWAARLAWAAYAPPASSDTWPPLLDAVGWVALQAALAWRHRWSTLASMLLLGTGTAYGLRLCYLGRLVEAVRAEARRRIHLALGGQGCVGMQAPARSRAGSPVLRGFPRPTAEELWFPAGALYGAMAIATATGCVMNRGTFAHDLLLNLGMPLSVPWLALSNGGEEARRAVGLYALILIMIFAVYALGWLLWMVSQQETKRWLAFYERMCQDPRYATGRLDVYSFEAYQATEAIMGPIFPLFWCHGFRWVLPVAKALLAATYGAALASMLLRPSHMAAYGLPEAFGDYGGNPLTHASCPATFQLRPENDQRDLVAWAAGWTGVGGCPKLPRFGSRWWCEVATGAKVNLLAARAWRRGGMDGVQAALEALRVARCSGEAMGKSSDETLAAADLLATALSVVAAAAERDAARVPWTLNGRWALGLWWEKVRKRAPAPAAAKATEGRAATAALPEERPSREALLQALTSGQRAARAAAAKGPTPAQATAAGGEVRSSVVWAQAFRRFLSFSFRLAAALILVSTAYALWRLVKAREPARSSPAPPPRSSPSKARSRGGVQSKGPAPAPASKAGRAAAAGVGASTSTVSAAAPAAPASTAAAPQRNAWRLPLPFAPRAEQPAQPVAPTPTTAKTAPGGGPATKAASKGGKPSPACTSLAPVREPQSPITPEAAEPMRPSRRKGKGTAARAKPTSSEPAGEAVARDATAALADPLPLTASLGAGGGDASGATPATPTAAAAQRFASSPRQPPEAAPGVTPGRCAPADTAATPRTPPAPAATMPPPPPPLRAAGAADSGAGTFRWGRDVAALVAATAPRVPSPPHGTGTPSTHAAIPLHRLALPLPVPVPGPAATSIANSAPTAPQQSSAPSVTAGLNPALASFLRLGSTPTTAPTSPPPSTPAADTLATAGPNRAVVDRETCGVPASSLCSACGSAPRQAAVLHSASEGRPAGACYCLCGGCSAAFVLGAPCPGCGEPGERVMKVYGA</sequence>
<feature type="signal peptide" evidence="3">
    <location>
        <begin position="1"/>
        <end position="20"/>
    </location>
</feature>
<dbReference type="Proteomes" id="UP000612055">
    <property type="component" value="Unassembled WGS sequence"/>
</dbReference>
<keyword evidence="3" id="KW-0732">Signal</keyword>
<feature type="transmembrane region" description="Helical" evidence="2">
    <location>
        <begin position="260"/>
        <end position="282"/>
    </location>
</feature>
<dbReference type="EMBL" id="JAEHOE010000008">
    <property type="protein sequence ID" value="KAG2498832.1"/>
    <property type="molecule type" value="Genomic_DNA"/>
</dbReference>
<dbReference type="OrthoDB" id="552972at2759"/>
<protein>
    <submittedName>
        <fullName evidence="4">Uncharacterized protein</fullName>
    </submittedName>
</protein>
<keyword evidence="2" id="KW-0812">Transmembrane</keyword>
<evidence type="ECO:0000256" key="2">
    <source>
        <dbReference type="SAM" id="Phobius"/>
    </source>
</evidence>
<feature type="region of interest" description="Disordered" evidence="1">
    <location>
        <begin position="542"/>
        <end position="579"/>
    </location>
</feature>
<dbReference type="AlphaFoldDB" id="A0A835YC50"/>
<feature type="compositionally biased region" description="Pro residues" evidence="1">
    <location>
        <begin position="778"/>
        <end position="794"/>
    </location>
</feature>
<feature type="compositionally biased region" description="Low complexity" evidence="1">
    <location>
        <begin position="568"/>
        <end position="579"/>
    </location>
</feature>
<feature type="transmembrane region" description="Helical" evidence="2">
    <location>
        <begin position="183"/>
        <end position="203"/>
    </location>
</feature>
<keyword evidence="2" id="KW-1133">Transmembrane helix</keyword>
<gene>
    <name evidence="4" type="ORF">HYH03_003025</name>
</gene>
<evidence type="ECO:0000256" key="3">
    <source>
        <dbReference type="SAM" id="SignalP"/>
    </source>
</evidence>
<accession>A0A835YC50</accession>
<comment type="caution">
    <text evidence="4">The sequence shown here is derived from an EMBL/GenBank/DDBJ whole genome shotgun (WGS) entry which is preliminary data.</text>
</comment>
<feature type="compositionally biased region" description="Low complexity" evidence="1">
    <location>
        <begin position="634"/>
        <end position="658"/>
    </location>
</feature>
<feature type="compositionally biased region" description="Low complexity" evidence="1">
    <location>
        <begin position="734"/>
        <end position="746"/>
    </location>
</feature>
<keyword evidence="5" id="KW-1185">Reference proteome</keyword>
<feature type="chain" id="PRO_5032816107" evidence="3">
    <location>
        <begin position="21"/>
        <end position="993"/>
    </location>
</feature>
<feature type="region of interest" description="Disordered" evidence="1">
    <location>
        <begin position="858"/>
        <end position="878"/>
    </location>
</feature>
<feature type="compositionally biased region" description="Low complexity" evidence="1">
    <location>
        <begin position="711"/>
        <end position="726"/>
    </location>
</feature>
<feature type="region of interest" description="Disordered" evidence="1">
    <location>
        <begin position="625"/>
        <end position="805"/>
    </location>
</feature>
<keyword evidence="2" id="KW-0472">Membrane</keyword>
<feature type="compositionally biased region" description="Polar residues" evidence="1">
    <location>
        <begin position="860"/>
        <end position="876"/>
    </location>
</feature>
<evidence type="ECO:0000256" key="1">
    <source>
        <dbReference type="SAM" id="MobiDB-lite"/>
    </source>
</evidence>
<proteinExistence type="predicted"/>
<name>A0A835YC50_9CHLO</name>
<reference evidence="4" key="1">
    <citation type="journal article" date="2020" name="bioRxiv">
        <title>Comparative genomics of Chlamydomonas.</title>
        <authorList>
            <person name="Craig R.J."/>
            <person name="Hasan A.R."/>
            <person name="Ness R.W."/>
            <person name="Keightley P.D."/>
        </authorList>
    </citation>
    <scope>NUCLEOTIDE SEQUENCE</scope>
    <source>
        <strain evidence="4">CCAP 11/70</strain>
    </source>
</reference>
<evidence type="ECO:0000313" key="4">
    <source>
        <dbReference type="EMBL" id="KAG2498832.1"/>
    </source>
</evidence>